<evidence type="ECO:0000256" key="3">
    <source>
        <dbReference type="ARBA" id="ARBA00023125"/>
    </source>
</evidence>
<organism evidence="8 9">
    <name type="scientific">Amphibalanus amphitrite</name>
    <name type="common">Striped barnacle</name>
    <name type="synonym">Balanus amphitrite</name>
    <dbReference type="NCBI Taxonomy" id="1232801"/>
    <lineage>
        <taxon>Eukaryota</taxon>
        <taxon>Metazoa</taxon>
        <taxon>Ecdysozoa</taxon>
        <taxon>Arthropoda</taxon>
        <taxon>Crustacea</taxon>
        <taxon>Multicrustacea</taxon>
        <taxon>Cirripedia</taxon>
        <taxon>Thoracica</taxon>
        <taxon>Thoracicalcarea</taxon>
        <taxon>Balanomorpha</taxon>
        <taxon>Balanoidea</taxon>
        <taxon>Balanidae</taxon>
        <taxon>Amphibalaninae</taxon>
        <taxon>Amphibalanus</taxon>
    </lineage>
</organism>
<gene>
    <name evidence="8" type="primary">Cic_2</name>
    <name evidence="8" type="ORF">FJT64_024899</name>
</gene>
<evidence type="ECO:0000256" key="6">
    <source>
        <dbReference type="SAM" id="MobiDB-lite"/>
    </source>
</evidence>
<dbReference type="PANTHER" id="PTHR13059:SF13">
    <property type="entry name" value="PROTEIN CAPICUA HOMOLOG"/>
    <property type="match status" value="1"/>
</dbReference>
<dbReference type="GO" id="GO:0000977">
    <property type="term" value="F:RNA polymerase II transcription regulatory region sequence-specific DNA binding"/>
    <property type="evidence" value="ECO:0007669"/>
    <property type="project" value="TreeGrafter"/>
</dbReference>
<accession>A0A6A4WD01</accession>
<dbReference type="GO" id="GO:0000981">
    <property type="term" value="F:DNA-binding transcription factor activity, RNA polymerase II-specific"/>
    <property type="evidence" value="ECO:0007669"/>
    <property type="project" value="TreeGrafter"/>
</dbReference>
<feature type="compositionally biased region" description="Low complexity" evidence="6">
    <location>
        <begin position="704"/>
        <end position="714"/>
    </location>
</feature>
<keyword evidence="4" id="KW-0804">Transcription</keyword>
<feature type="region of interest" description="Disordered" evidence="6">
    <location>
        <begin position="1"/>
        <end position="170"/>
    </location>
</feature>
<feature type="compositionally biased region" description="Polar residues" evidence="6">
    <location>
        <begin position="611"/>
        <end position="623"/>
    </location>
</feature>
<feature type="region of interest" description="Disordered" evidence="6">
    <location>
        <begin position="188"/>
        <end position="257"/>
    </location>
</feature>
<protein>
    <submittedName>
        <fullName evidence="8">Protein capicua</fullName>
    </submittedName>
</protein>
<evidence type="ECO:0000256" key="1">
    <source>
        <dbReference type="ARBA" id="ARBA00022553"/>
    </source>
</evidence>
<feature type="compositionally biased region" description="Polar residues" evidence="6">
    <location>
        <begin position="592"/>
        <end position="601"/>
    </location>
</feature>
<dbReference type="Pfam" id="PF16090">
    <property type="entry name" value="DUF4819"/>
    <property type="match status" value="1"/>
</dbReference>
<comment type="caution">
    <text evidence="8">The sequence shown here is derived from an EMBL/GenBank/DDBJ whole genome shotgun (WGS) entry which is preliminary data.</text>
</comment>
<feature type="domain" description="Protein capicua homolog-like" evidence="7">
    <location>
        <begin position="426"/>
        <end position="503"/>
    </location>
</feature>
<dbReference type="Proteomes" id="UP000440578">
    <property type="component" value="Unassembled WGS sequence"/>
</dbReference>
<keyword evidence="3" id="KW-0238">DNA-binding</keyword>
<proteinExistence type="predicted"/>
<feature type="compositionally biased region" description="Low complexity" evidence="6">
    <location>
        <begin position="23"/>
        <end position="32"/>
    </location>
</feature>
<keyword evidence="2" id="KW-0805">Transcription regulation</keyword>
<evidence type="ECO:0000313" key="9">
    <source>
        <dbReference type="Proteomes" id="UP000440578"/>
    </source>
</evidence>
<sequence>MPKQKKRASASPKARGKRRLEEPSAAPSSVSADTEPDSKRTGKLAKVMGREPAPSTSSGGGAAAAPQPAPPPNECGGSGSVDGSANGGRVTPAGSGAPPAPAPAPAAPVPTESSQPVHDVRKLPKKRKFNPAELEGMQQDGAATERPAAWERPPLTASQATSPPPRPAAVTVYAQSAPPLSLVTHVPVSRTSPLPTGAPLIATAQASHSPPPPPLTTSSCVLLSKGREPAEGAGRPPAAHLPAVDSEPSGYRGEDLRPGARRAAELQLSPLLPPAPLLPVQIHIPDQPPYGLRMERPAARPAEEQRRLDETRRILEISRGIAVRAAEPRRPQTVPLPLLNSSHEPKLVRDARDLKPSMFSPGESRPARPMPTLAEWRGHRVLAKRETYYLPGVIKGVYRTCDVSVLFDGHQQPFIYSNVSEPGRCDVISDAAPLSSQVSSGLRVAVRVDADKMVFVEGTVVAANRPAHLFKIKVLSQEGPLERWYARPAVRLLQPPWFEELDEPAPLGGPPATQVTPPGTTPVTPISGQSASTAPSSGSDDLRRQAYTEYDSEDDLKREDINFGPDGLAPVDRALSLTPGSQGASVQVKRASMNSRGSCSSLLDHGGLGTPRSQAATPRSNAATPHKYNKGDVVSTPNGIRKKFNGKQWRRLCSKEGCNKESQRRGFCSRHLSMKGKGLRTTPSLTYAGGVKQEEWGDDGSGESLPTTSPSYSSLPDARMEEAANLLVSLGNSRSTTPAPLVASNPASPVASGAGAAQHHFRPIRHGPAAGRWPTSPHRAAALPAGQYRSQLIRCRNFATPSLPEEMSQENETCRI</sequence>
<feature type="region of interest" description="Disordered" evidence="6">
    <location>
        <begin position="572"/>
        <end position="634"/>
    </location>
</feature>
<evidence type="ECO:0000256" key="5">
    <source>
        <dbReference type="ARBA" id="ARBA00023242"/>
    </source>
</evidence>
<dbReference type="InterPro" id="IPR052412">
    <property type="entry name" value="CC-Dev_Transcription_Reg"/>
</dbReference>
<evidence type="ECO:0000256" key="2">
    <source>
        <dbReference type="ARBA" id="ARBA00023015"/>
    </source>
</evidence>
<evidence type="ECO:0000259" key="7">
    <source>
        <dbReference type="Pfam" id="PF16090"/>
    </source>
</evidence>
<feature type="region of interest" description="Disordered" evidence="6">
    <location>
        <begin position="692"/>
        <end position="714"/>
    </location>
</feature>
<dbReference type="AlphaFoldDB" id="A0A6A4WD01"/>
<keyword evidence="1" id="KW-0597">Phosphoprotein</keyword>
<feature type="compositionally biased region" description="Pro residues" evidence="6">
    <location>
        <begin position="98"/>
        <end position="108"/>
    </location>
</feature>
<feature type="region of interest" description="Disordered" evidence="6">
    <location>
        <begin position="501"/>
        <end position="543"/>
    </location>
</feature>
<feature type="compositionally biased region" description="Basic residues" evidence="6">
    <location>
        <begin position="1"/>
        <end position="18"/>
    </location>
</feature>
<feature type="compositionally biased region" description="Polar residues" evidence="6">
    <location>
        <begin position="526"/>
        <end position="539"/>
    </location>
</feature>
<dbReference type="InterPro" id="IPR032147">
    <property type="entry name" value="Cic_dom"/>
</dbReference>
<dbReference type="GO" id="GO:0005634">
    <property type="term" value="C:nucleus"/>
    <property type="evidence" value="ECO:0007669"/>
    <property type="project" value="TreeGrafter"/>
</dbReference>
<keyword evidence="9" id="KW-1185">Reference proteome</keyword>
<evidence type="ECO:0000313" key="8">
    <source>
        <dbReference type="EMBL" id="KAF0303099.1"/>
    </source>
</evidence>
<keyword evidence="5" id="KW-0539">Nucleus</keyword>
<name>A0A6A4WD01_AMPAM</name>
<dbReference type="EMBL" id="VIIS01000975">
    <property type="protein sequence ID" value="KAF0303099.1"/>
    <property type="molecule type" value="Genomic_DNA"/>
</dbReference>
<dbReference type="PANTHER" id="PTHR13059">
    <property type="entry name" value="HMG-BOX TRANSCRIPTION FACTOR BBX"/>
    <property type="match status" value="1"/>
</dbReference>
<feature type="compositionally biased region" description="Low complexity" evidence="6">
    <location>
        <begin position="510"/>
        <end position="525"/>
    </location>
</feature>
<reference evidence="8 9" key="1">
    <citation type="submission" date="2019-07" db="EMBL/GenBank/DDBJ databases">
        <title>Draft genome assembly of a fouling barnacle, Amphibalanus amphitrite (Darwin, 1854): The first reference genome for Thecostraca.</title>
        <authorList>
            <person name="Kim W."/>
        </authorList>
    </citation>
    <scope>NUCLEOTIDE SEQUENCE [LARGE SCALE GENOMIC DNA]</scope>
    <source>
        <strain evidence="8">SNU_AA5</strain>
        <tissue evidence="8">Soma without cirri and trophi</tissue>
    </source>
</reference>
<evidence type="ECO:0000256" key="4">
    <source>
        <dbReference type="ARBA" id="ARBA00023163"/>
    </source>
</evidence>
<dbReference type="OrthoDB" id="10051111at2759"/>